<protein>
    <submittedName>
        <fullName evidence="1">Energy transducer TonB</fullName>
    </submittedName>
</protein>
<keyword evidence="2" id="KW-1185">Reference proteome</keyword>
<evidence type="ECO:0000313" key="2">
    <source>
        <dbReference type="Proteomes" id="UP000197007"/>
    </source>
</evidence>
<dbReference type="KEGG" id="capn:CBG49_12675"/>
<name>A0A1Z4BRD2_9FLAO</name>
<accession>A0A1Z4BRD2</accession>
<proteinExistence type="predicted"/>
<gene>
    <name evidence="1" type="ORF">CBG49_12675</name>
</gene>
<dbReference type="Proteomes" id="UP000197007">
    <property type="component" value="Chromosome"/>
</dbReference>
<dbReference type="EMBL" id="CP022022">
    <property type="protein sequence ID" value="ASF43865.1"/>
    <property type="molecule type" value="Genomic_DNA"/>
</dbReference>
<sequence length="151" mass="17106">MKVIITFMIFFFVTLTSYSQVRCGKPIASDISNLDTIPYGIVEKKPIFKECENLTNNEQTICFKQQLDKHIATHLRYPMEFCGQGRVLVSFCIGTDGFSKVLRVNSFGLPKVFEDEAKRIIESLPCLTAGKQNGKTVAVIFSYPVKFIVQH</sequence>
<dbReference type="AlphaFoldDB" id="A0A1Z4BRD2"/>
<dbReference type="SUPFAM" id="SSF74653">
    <property type="entry name" value="TolA/TonB C-terminal domain"/>
    <property type="match status" value="1"/>
</dbReference>
<dbReference type="RefSeq" id="WP_088594750.1">
    <property type="nucleotide sequence ID" value="NZ_CP022022.1"/>
</dbReference>
<evidence type="ECO:0000313" key="1">
    <source>
        <dbReference type="EMBL" id="ASF43865.1"/>
    </source>
</evidence>
<organism evidence="1 2">
    <name type="scientific">Capnocytophaga endodontalis</name>
    <dbReference type="NCBI Taxonomy" id="2708117"/>
    <lineage>
        <taxon>Bacteria</taxon>
        <taxon>Pseudomonadati</taxon>
        <taxon>Bacteroidota</taxon>
        <taxon>Flavobacteriia</taxon>
        <taxon>Flavobacteriales</taxon>
        <taxon>Flavobacteriaceae</taxon>
        <taxon>Capnocytophaga</taxon>
    </lineage>
</organism>
<dbReference type="Gene3D" id="3.30.1150.10">
    <property type="match status" value="1"/>
</dbReference>
<reference evidence="2" key="1">
    <citation type="submission" date="2017-06" db="EMBL/GenBank/DDBJ databases">
        <title>Complete genome sequence of Capnocytophaga sp. KCOM 1579 (=ChDC OS43) isolated from a human refractory periapical abscess lesion.</title>
        <authorList>
            <person name="Kook J.-K."/>
            <person name="Park S.-N."/>
            <person name="Lim Y.K."/>
            <person name="Roh H."/>
        </authorList>
    </citation>
    <scope>NUCLEOTIDE SEQUENCE [LARGE SCALE GENOMIC DNA]</scope>
    <source>
        <strain evidence="2">ChDC OS43</strain>
    </source>
</reference>